<evidence type="ECO:0000256" key="14">
    <source>
        <dbReference type="ARBA" id="ARBA00029983"/>
    </source>
</evidence>
<dbReference type="GO" id="GO:0006449">
    <property type="term" value="P:regulation of translational termination"/>
    <property type="evidence" value="ECO:0007669"/>
    <property type="project" value="EnsemblFungi"/>
</dbReference>
<dbReference type="Gene3D" id="1.25.40.510">
    <property type="entry name" value="GLE1-like"/>
    <property type="match status" value="1"/>
</dbReference>
<comment type="subcellular location">
    <subcellularLocation>
        <location evidence="1">Nucleus membrane</location>
        <topology evidence="1">Peripheral membrane protein</topology>
        <orientation evidence="1">Cytoplasmic side</orientation>
    </subcellularLocation>
    <subcellularLocation>
        <location evidence="3">Nucleus membrane</location>
        <topology evidence="3">Peripheral membrane protein</topology>
        <orientation evidence="3">Nucleoplasmic side</orientation>
    </subcellularLocation>
    <subcellularLocation>
        <location evidence="2">Nucleus</location>
        <location evidence="2">Nuclear pore complex</location>
    </subcellularLocation>
</comment>
<feature type="region of interest" description="Disordered" evidence="17">
    <location>
        <begin position="139"/>
        <end position="162"/>
    </location>
</feature>
<dbReference type="InterPro" id="IPR012476">
    <property type="entry name" value="GLE1"/>
</dbReference>
<keyword evidence="7" id="KW-0653">Protein transport</keyword>
<feature type="compositionally biased region" description="Basic and acidic residues" evidence="17">
    <location>
        <begin position="266"/>
        <end position="298"/>
    </location>
</feature>
<evidence type="ECO:0000256" key="5">
    <source>
        <dbReference type="ARBA" id="ARBA00022448"/>
    </source>
</evidence>
<sequence>MRIQFDQLLSYSDEEFSDVENSSTTTTSSLNKDDYTFINEDEESSGVPHLYLPKTINTDKFPIKVSSENDNQAIVLLNKSKVKSSKKDSLKETTIDPEITELLERLNLKSKLPSRYDRQPTKIVKELKYQPLYLTCNSETSTNDDTSLDNNTSQTNVDTTSVSDTLHSINDSFLKKLRSLELENKNQVNIAKDRKRKEEEEERKRKEEVERKHREEVERKHKEQEQERKRKEEEELRIKKEKLARQKQLEEEERQKAETIRLKKAEEEEALSKAKLAKEQEDKLKKEAAEASAKKEQSNRTNTKGKFTTDFNSVEQVFKKYKDKINSIKTEIVQPVKKADVNTRNTLSRHKRKINPKFGQLTNSLQQLTNVQNELCSLIDQTKPHELSYLWILNFISKAIVHQAETEVRVKPESAVPLAKLTLYLLVRYPELKELLMARFVKKCPFVIGYTCNIDTEDGRLRMGWKRKSDNKWEEETSYDERLGGMTTLFSVITRLPLAPEFINTQEHPLPISYSWRMVARIANTNLKLITNSHFVVLGCWWDAAASQFIQAYSRQAQKLLFLIANDLTGALSQHKYVGAARLLILFEEWQRGAIKTFPDMIA</sequence>
<dbReference type="GO" id="GO:0000822">
    <property type="term" value="F:inositol hexakisphosphate binding"/>
    <property type="evidence" value="ECO:0007669"/>
    <property type="project" value="EnsemblFungi"/>
</dbReference>
<comment type="similarity">
    <text evidence="4">Belongs to the GLE1 family.</text>
</comment>
<keyword evidence="11" id="KW-0472">Membrane</keyword>
<evidence type="ECO:0000256" key="9">
    <source>
        <dbReference type="ARBA" id="ARBA00023054"/>
    </source>
</evidence>
<keyword evidence="9" id="KW-0175">Coiled coil</keyword>
<feature type="region of interest" description="Disordered" evidence="17">
    <location>
        <begin position="266"/>
        <end position="307"/>
    </location>
</feature>
<dbReference type="PANTHER" id="PTHR12960">
    <property type="entry name" value="GLE-1-RELATED"/>
    <property type="match status" value="1"/>
</dbReference>
<evidence type="ECO:0000256" key="10">
    <source>
        <dbReference type="ARBA" id="ARBA00023132"/>
    </source>
</evidence>
<dbReference type="AlphaFoldDB" id="I2GV20"/>
<protein>
    <recommendedName>
        <fullName evidence="13">mRNA export factor GLE1</fullName>
    </recommendedName>
    <alternativeName>
        <fullName evidence="15">Nuclear pore protein GLE1</fullName>
    </alternativeName>
    <alternativeName>
        <fullName evidence="14">Nucleoporin GLE1</fullName>
    </alternativeName>
    <alternativeName>
        <fullName evidence="16">RNA export factor GLE1</fullName>
    </alternativeName>
</protein>
<dbReference type="GO" id="GO:0006409">
    <property type="term" value="P:tRNA export from nucleus"/>
    <property type="evidence" value="ECO:0007669"/>
    <property type="project" value="EnsemblFungi"/>
</dbReference>
<dbReference type="EMBL" id="HE806316">
    <property type="protein sequence ID" value="CCH57972.1"/>
    <property type="molecule type" value="Genomic_DNA"/>
</dbReference>
<organism evidence="18 19">
    <name type="scientific">Henningerozyma blattae (strain ATCC 34711 / CBS 6284 / DSM 70876 / NBRC 10599 / NRRL Y-10934 / UCD 77-7)</name>
    <name type="common">Yeast</name>
    <name type="synonym">Tetrapisispora blattae</name>
    <dbReference type="NCBI Taxonomy" id="1071380"/>
    <lineage>
        <taxon>Eukaryota</taxon>
        <taxon>Fungi</taxon>
        <taxon>Dikarya</taxon>
        <taxon>Ascomycota</taxon>
        <taxon>Saccharomycotina</taxon>
        <taxon>Saccharomycetes</taxon>
        <taxon>Saccharomycetales</taxon>
        <taxon>Saccharomycetaceae</taxon>
        <taxon>Henningerozyma</taxon>
    </lineage>
</organism>
<evidence type="ECO:0000256" key="2">
    <source>
        <dbReference type="ARBA" id="ARBA00004567"/>
    </source>
</evidence>
<feature type="compositionally biased region" description="Basic and acidic residues" evidence="17">
    <location>
        <begin position="196"/>
        <end position="235"/>
    </location>
</feature>
<name>I2GV20_HENB6</name>
<dbReference type="KEGG" id="tbl:TBLA_0A01720"/>
<evidence type="ECO:0000256" key="8">
    <source>
        <dbReference type="ARBA" id="ARBA00023010"/>
    </source>
</evidence>
<evidence type="ECO:0000256" key="3">
    <source>
        <dbReference type="ARBA" id="ARBA00004620"/>
    </source>
</evidence>
<dbReference type="OMA" id="VPANIHS"/>
<dbReference type="GO" id="GO:0005543">
    <property type="term" value="F:phospholipid binding"/>
    <property type="evidence" value="ECO:0007669"/>
    <property type="project" value="EnsemblFungi"/>
</dbReference>
<dbReference type="Proteomes" id="UP000002866">
    <property type="component" value="Chromosome 1"/>
</dbReference>
<proteinExistence type="inferred from homology"/>
<dbReference type="Pfam" id="PF07817">
    <property type="entry name" value="GLE1"/>
    <property type="match status" value="1"/>
</dbReference>
<evidence type="ECO:0000256" key="1">
    <source>
        <dbReference type="ARBA" id="ARBA00004335"/>
    </source>
</evidence>
<keyword evidence="8" id="KW-0811">Translocation</keyword>
<dbReference type="InParanoid" id="I2GV20"/>
<keyword evidence="5" id="KW-0813">Transport</keyword>
<evidence type="ECO:0000256" key="12">
    <source>
        <dbReference type="ARBA" id="ARBA00023242"/>
    </source>
</evidence>
<accession>I2GV20</accession>
<evidence type="ECO:0000256" key="15">
    <source>
        <dbReference type="ARBA" id="ARBA00075092"/>
    </source>
</evidence>
<reference evidence="18 19" key="1">
    <citation type="journal article" date="2011" name="Proc. Natl. Acad. Sci. U.S.A.">
        <title>Evolutionary erosion of yeast sex chromosomes by mating-type switching accidents.</title>
        <authorList>
            <person name="Gordon J.L."/>
            <person name="Armisen D."/>
            <person name="Proux-Wera E."/>
            <person name="Oheigeartaigh S.S."/>
            <person name="Byrne K.P."/>
            <person name="Wolfe K.H."/>
        </authorList>
    </citation>
    <scope>NUCLEOTIDE SEQUENCE [LARGE SCALE GENOMIC DNA]</scope>
    <source>
        <strain evidence="19">ATCC 34711 / CBS 6284 / DSM 70876 / NBRC 10599 / NRRL Y-10934 / UCD 77-7</strain>
    </source>
</reference>
<dbReference type="RefSeq" id="XP_004177491.1">
    <property type="nucleotide sequence ID" value="XM_004177443.1"/>
</dbReference>
<dbReference type="InterPro" id="IPR038506">
    <property type="entry name" value="GLE1-like_sf"/>
</dbReference>
<dbReference type="FunFam" id="1.25.40.510:FF:000003">
    <property type="entry name" value="Nucleoporin GLE1"/>
    <property type="match status" value="1"/>
</dbReference>
<keyword evidence="10" id="KW-0906">Nuclear pore complex</keyword>
<dbReference type="GO" id="GO:0015031">
    <property type="term" value="P:protein transport"/>
    <property type="evidence" value="ECO:0007669"/>
    <property type="project" value="UniProtKB-KW"/>
</dbReference>
<evidence type="ECO:0000313" key="19">
    <source>
        <dbReference type="Proteomes" id="UP000002866"/>
    </source>
</evidence>
<evidence type="ECO:0000256" key="17">
    <source>
        <dbReference type="SAM" id="MobiDB-lite"/>
    </source>
</evidence>
<evidence type="ECO:0000256" key="11">
    <source>
        <dbReference type="ARBA" id="ARBA00023136"/>
    </source>
</evidence>
<gene>
    <name evidence="18" type="primary">TBLA0A01720</name>
    <name evidence="18" type="ORF">TBLA_0A01720</name>
</gene>
<dbReference type="GO" id="GO:0006446">
    <property type="term" value="P:regulation of translational initiation"/>
    <property type="evidence" value="ECO:0007669"/>
    <property type="project" value="EnsemblFungi"/>
</dbReference>
<dbReference type="GO" id="GO:0008047">
    <property type="term" value="F:enzyme activator activity"/>
    <property type="evidence" value="ECO:0007669"/>
    <property type="project" value="EnsemblFungi"/>
</dbReference>
<evidence type="ECO:0000256" key="13">
    <source>
        <dbReference type="ARBA" id="ARBA00026227"/>
    </source>
</evidence>
<dbReference type="STRING" id="1071380.I2GV20"/>
<evidence type="ECO:0000313" key="18">
    <source>
        <dbReference type="EMBL" id="CCH57972.1"/>
    </source>
</evidence>
<evidence type="ECO:0000256" key="16">
    <source>
        <dbReference type="ARBA" id="ARBA00075681"/>
    </source>
</evidence>
<evidence type="ECO:0000256" key="7">
    <source>
        <dbReference type="ARBA" id="ARBA00022927"/>
    </source>
</evidence>
<dbReference type="HOGENOM" id="CLU_029651_0_0_1"/>
<dbReference type="CDD" id="cd22249">
    <property type="entry name" value="UDM1_RNF168_RNF169-like"/>
    <property type="match status" value="1"/>
</dbReference>
<dbReference type="OrthoDB" id="420884at2759"/>
<dbReference type="GO" id="GO:0044614">
    <property type="term" value="C:nuclear pore cytoplasmic filaments"/>
    <property type="evidence" value="ECO:0007669"/>
    <property type="project" value="EnsemblFungi"/>
</dbReference>
<dbReference type="GO" id="GO:0031965">
    <property type="term" value="C:nuclear membrane"/>
    <property type="evidence" value="ECO:0007669"/>
    <property type="project" value="UniProtKB-SubCell"/>
</dbReference>
<keyword evidence="12" id="KW-0539">Nucleus</keyword>
<dbReference type="eggNOG" id="KOG2412">
    <property type="taxonomic scope" value="Eukaryota"/>
</dbReference>
<dbReference type="GeneID" id="14492893"/>
<dbReference type="PANTHER" id="PTHR12960:SF0">
    <property type="entry name" value="MRNA EXPORT FACTOR GLE1"/>
    <property type="match status" value="1"/>
</dbReference>
<evidence type="ECO:0000256" key="4">
    <source>
        <dbReference type="ARBA" id="ARBA00011056"/>
    </source>
</evidence>
<dbReference type="GO" id="GO:0031369">
    <property type="term" value="F:translation initiation factor binding"/>
    <property type="evidence" value="ECO:0007669"/>
    <property type="project" value="EnsemblFungi"/>
</dbReference>
<dbReference type="GO" id="GO:0005737">
    <property type="term" value="C:cytoplasm"/>
    <property type="evidence" value="ECO:0007669"/>
    <property type="project" value="EnsemblFungi"/>
</dbReference>
<keyword evidence="6" id="KW-0509">mRNA transport</keyword>
<feature type="region of interest" description="Disordered" evidence="17">
    <location>
        <begin position="192"/>
        <end position="235"/>
    </location>
</feature>
<keyword evidence="19" id="KW-1185">Reference proteome</keyword>
<evidence type="ECO:0000256" key="6">
    <source>
        <dbReference type="ARBA" id="ARBA00022816"/>
    </source>
</evidence>
<dbReference type="GO" id="GO:0016973">
    <property type="term" value="P:poly(A)+ mRNA export from nucleus"/>
    <property type="evidence" value="ECO:0007669"/>
    <property type="project" value="EnsemblFungi"/>
</dbReference>